<evidence type="ECO:0000256" key="4">
    <source>
        <dbReference type="ARBA" id="ARBA00022692"/>
    </source>
</evidence>
<dbReference type="OrthoDB" id="754047at2759"/>
<evidence type="ECO:0000256" key="1">
    <source>
        <dbReference type="ARBA" id="ARBA00004141"/>
    </source>
</evidence>
<evidence type="ECO:0000256" key="7">
    <source>
        <dbReference type="SAM" id="Phobius"/>
    </source>
</evidence>
<gene>
    <name evidence="8" type="ORF">Naga_100005g53</name>
</gene>
<keyword evidence="3" id="KW-0813">Transport</keyword>
<dbReference type="NCBIfam" id="TIGR00788">
    <property type="entry name" value="fbt"/>
    <property type="match status" value="1"/>
</dbReference>
<comment type="subcellular location">
    <subcellularLocation>
        <location evidence="1">Membrane</location>
        <topology evidence="1">Multi-pass membrane protein</topology>
    </subcellularLocation>
</comment>
<feature type="transmembrane region" description="Helical" evidence="7">
    <location>
        <begin position="179"/>
        <end position="200"/>
    </location>
</feature>
<feature type="transmembrane region" description="Helical" evidence="7">
    <location>
        <begin position="140"/>
        <end position="158"/>
    </location>
</feature>
<dbReference type="Pfam" id="PF03092">
    <property type="entry name" value="BT1"/>
    <property type="match status" value="1"/>
</dbReference>
<feature type="transmembrane region" description="Helical" evidence="7">
    <location>
        <begin position="393"/>
        <end position="413"/>
    </location>
</feature>
<feature type="transmembrane region" description="Helical" evidence="7">
    <location>
        <begin position="317"/>
        <end position="338"/>
    </location>
</feature>
<protein>
    <submittedName>
        <fullName evidence="8">Folate biopterin transporter</fullName>
    </submittedName>
</protein>
<feature type="transmembrane region" description="Helical" evidence="7">
    <location>
        <begin position="276"/>
        <end position="296"/>
    </location>
</feature>
<dbReference type="InterPro" id="IPR036259">
    <property type="entry name" value="MFS_trans_sf"/>
</dbReference>
<reference evidence="8 9" key="1">
    <citation type="journal article" date="2014" name="Mol. Plant">
        <title>Chromosome Scale Genome Assembly and Transcriptome Profiling of Nannochloropsis gaditana in Nitrogen Depletion.</title>
        <authorList>
            <person name="Corteggiani Carpinelli E."/>
            <person name="Telatin A."/>
            <person name="Vitulo N."/>
            <person name="Forcato C."/>
            <person name="D'Angelo M."/>
            <person name="Schiavon R."/>
            <person name="Vezzi A."/>
            <person name="Giacometti G.M."/>
            <person name="Morosinotto T."/>
            <person name="Valle G."/>
        </authorList>
    </citation>
    <scope>NUCLEOTIDE SEQUENCE [LARGE SCALE GENOMIC DNA]</scope>
    <source>
        <strain evidence="8 9">B-31</strain>
    </source>
</reference>
<dbReference type="InterPro" id="IPR004324">
    <property type="entry name" value="FBT"/>
</dbReference>
<dbReference type="Gene3D" id="1.20.1250.20">
    <property type="entry name" value="MFS general substrate transporter like domains"/>
    <property type="match status" value="1"/>
</dbReference>
<dbReference type="EMBL" id="AZIL01000936">
    <property type="protein sequence ID" value="EWM25378.1"/>
    <property type="molecule type" value="Genomic_DNA"/>
</dbReference>
<dbReference type="Proteomes" id="UP000019335">
    <property type="component" value="Chromosome 11"/>
</dbReference>
<accession>W7TPE1</accession>
<feature type="transmembrane region" description="Helical" evidence="7">
    <location>
        <begin position="461"/>
        <end position="485"/>
    </location>
</feature>
<dbReference type="PANTHER" id="PTHR31585">
    <property type="entry name" value="FOLATE-BIOPTERIN TRANSPORTER 1, CHLOROPLASTIC"/>
    <property type="match status" value="1"/>
</dbReference>
<feature type="transmembrane region" description="Helical" evidence="7">
    <location>
        <begin position="425"/>
        <end position="449"/>
    </location>
</feature>
<evidence type="ECO:0000256" key="6">
    <source>
        <dbReference type="ARBA" id="ARBA00023136"/>
    </source>
</evidence>
<organism evidence="8 9">
    <name type="scientific">Nannochloropsis gaditana</name>
    <dbReference type="NCBI Taxonomy" id="72520"/>
    <lineage>
        <taxon>Eukaryota</taxon>
        <taxon>Sar</taxon>
        <taxon>Stramenopiles</taxon>
        <taxon>Ochrophyta</taxon>
        <taxon>Eustigmatophyceae</taxon>
        <taxon>Eustigmatales</taxon>
        <taxon>Monodopsidaceae</taxon>
        <taxon>Nannochloropsis</taxon>
    </lineage>
</organism>
<evidence type="ECO:0000313" key="9">
    <source>
        <dbReference type="Proteomes" id="UP000019335"/>
    </source>
</evidence>
<evidence type="ECO:0000256" key="3">
    <source>
        <dbReference type="ARBA" id="ARBA00022448"/>
    </source>
</evidence>
<proteinExistence type="inferred from homology"/>
<feature type="transmembrane region" description="Helical" evidence="7">
    <location>
        <begin position="497"/>
        <end position="518"/>
    </location>
</feature>
<keyword evidence="9" id="KW-1185">Reference proteome</keyword>
<keyword evidence="4 7" id="KW-0812">Transmembrane</keyword>
<sequence length="531" mass="57271">MKEPFILTRPQDTRRVMIYLAFFLLLPYVTGFRPSSPAVSFRNRYVCFRSCCATRVVPLSWKNGLDKKRVAGTRMLLQGEDASNTPSTGLKWNQAIRNNLFLGVEPSPDVTAILVVYFVQGAIGLARLATTFYLKDDLHLSPAQSAALMGIFTAPWLLKPLYGFLSDGFPLGGYRRRSYLAISGLLGAVSYFVLAFPGLVDSVAAATLACTFGSLSVAVSDVVADSIVVEKIRTESPAGNLKLAGGLQSLCWGSSAVGGIVSAYFSGFLLEHLGTRAVFGITAILPLLVTLISMGIQERRVTVDYSHSWNRARDQVAALWSAVSQKSVYLPLFFLILWQGSPSSDSAFFYFLTGELGMGPEFLGRVRLGTSIASLAGVWLYQRYLREVPISKVLLWTTLASVPLGLTQLVLVYHINAGLGIPDEVFTFGDSVVLTVLGQIAFMPTLVLAARLCPPGIEGTLFATLMSVFNGAGALGTELGALLTSALGVTERNFENLGLLIIICNLSSLLSLPFLSLLGNEDDKVEVDSGT</sequence>
<dbReference type="GO" id="GO:0016020">
    <property type="term" value="C:membrane"/>
    <property type="evidence" value="ECO:0007669"/>
    <property type="project" value="UniProtKB-SubCell"/>
</dbReference>
<comment type="caution">
    <text evidence="8">The sequence shown here is derived from an EMBL/GenBank/DDBJ whole genome shotgun (WGS) entry which is preliminary data.</text>
</comment>
<keyword evidence="5 7" id="KW-1133">Transmembrane helix</keyword>
<name>W7TPE1_9STRA</name>
<dbReference type="SUPFAM" id="SSF103473">
    <property type="entry name" value="MFS general substrate transporter"/>
    <property type="match status" value="1"/>
</dbReference>
<evidence type="ECO:0000256" key="5">
    <source>
        <dbReference type="ARBA" id="ARBA00022989"/>
    </source>
</evidence>
<feature type="transmembrane region" description="Helical" evidence="7">
    <location>
        <begin position="362"/>
        <end position="381"/>
    </location>
</feature>
<evidence type="ECO:0000313" key="8">
    <source>
        <dbReference type="EMBL" id="EWM25378.1"/>
    </source>
</evidence>
<feature type="transmembrane region" description="Helical" evidence="7">
    <location>
        <begin position="110"/>
        <end position="134"/>
    </location>
</feature>
<dbReference type="CDD" id="cd17484">
    <property type="entry name" value="MFS_FBT"/>
    <property type="match status" value="1"/>
</dbReference>
<keyword evidence="6 7" id="KW-0472">Membrane</keyword>
<dbReference type="AlphaFoldDB" id="W7TPE1"/>
<dbReference type="PANTHER" id="PTHR31585:SF0">
    <property type="entry name" value="FOLATE-BIOPTERIN TRANSPORTER 1, CHLOROPLASTIC"/>
    <property type="match status" value="1"/>
</dbReference>
<evidence type="ECO:0000256" key="2">
    <source>
        <dbReference type="ARBA" id="ARBA00007015"/>
    </source>
</evidence>
<comment type="similarity">
    <text evidence="2">Belongs to the major facilitator superfamily. Folate-biopterin transporter (TC 2.A.71) family.</text>
</comment>
<dbReference type="InterPro" id="IPR039309">
    <property type="entry name" value="BT1"/>
</dbReference>
<feature type="transmembrane region" description="Helical" evidence="7">
    <location>
        <begin position="16"/>
        <end position="34"/>
    </location>
</feature>